<dbReference type="Proteomes" id="UP000298471">
    <property type="component" value="Unassembled WGS sequence"/>
</dbReference>
<evidence type="ECO:0000256" key="1">
    <source>
        <dbReference type="SAM" id="SignalP"/>
    </source>
</evidence>
<sequence length="136" mass="14449">MKNTLRTAAASVLFASFLAFGSSAQAQEFKTQGKGKGALVYKSQYKECITGDLTGLAQCVNMTQETYVVTPSGNETSVWKGTAPVELRPKTTLVKDATWQEAGKTYTSRSTTTPSGEVTVTLHYKGNGNGKGKAKG</sequence>
<dbReference type="AlphaFoldDB" id="A0A4Z0QAL6"/>
<keyword evidence="1" id="KW-0732">Signal</keyword>
<dbReference type="OrthoDB" id="883948at2"/>
<organism evidence="2 3">
    <name type="scientific">Hymenobacter metallicola</name>
    <dbReference type="NCBI Taxonomy" id="2563114"/>
    <lineage>
        <taxon>Bacteria</taxon>
        <taxon>Pseudomonadati</taxon>
        <taxon>Bacteroidota</taxon>
        <taxon>Cytophagia</taxon>
        <taxon>Cytophagales</taxon>
        <taxon>Hymenobacteraceae</taxon>
        <taxon>Hymenobacter</taxon>
    </lineage>
</organism>
<feature type="signal peptide" evidence="1">
    <location>
        <begin position="1"/>
        <end position="26"/>
    </location>
</feature>
<protein>
    <submittedName>
        <fullName evidence="2">Uncharacterized protein</fullName>
    </submittedName>
</protein>
<name>A0A4Z0QAL6_9BACT</name>
<comment type="caution">
    <text evidence="2">The sequence shown here is derived from an EMBL/GenBank/DDBJ whole genome shotgun (WGS) entry which is preliminary data.</text>
</comment>
<feature type="chain" id="PRO_5021355694" evidence="1">
    <location>
        <begin position="27"/>
        <end position="136"/>
    </location>
</feature>
<proteinExistence type="predicted"/>
<evidence type="ECO:0000313" key="3">
    <source>
        <dbReference type="Proteomes" id="UP000298471"/>
    </source>
</evidence>
<accession>A0A4Z0QAL6</accession>
<dbReference type="EMBL" id="SRMB01000003">
    <property type="protein sequence ID" value="TGE26744.1"/>
    <property type="molecule type" value="Genomic_DNA"/>
</dbReference>
<dbReference type="RefSeq" id="WP_135396648.1">
    <property type="nucleotide sequence ID" value="NZ_SRMB01000003.1"/>
</dbReference>
<reference evidence="2 3" key="1">
    <citation type="submission" date="2019-04" db="EMBL/GenBank/DDBJ databases">
        <authorList>
            <person name="Feng G."/>
            <person name="Zhang J."/>
            <person name="Zhu H."/>
        </authorList>
    </citation>
    <scope>NUCLEOTIDE SEQUENCE [LARGE SCALE GENOMIC DNA]</scope>
    <source>
        <strain evidence="2 3">9PBR-1</strain>
    </source>
</reference>
<gene>
    <name evidence="2" type="ORF">E5K02_18395</name>
</gene>
<keyword evidence="3" id="KW-1185">Reference proteome</keyword>
<evidence type="ECO:0000313" key="2">
    <source>
        <dbReference type="EMBL" id="TGE26744.1"/>
    </source>
</evidence>